<dbReference type="RefSeq" id="WP_181197925.1">
    <property type="nucleotide sequence ID" value="NZ_PVNK01000167.1"/>
</dbReference>
<dbReference type="Proteomes" id="UP000237968">
    <property type="component" value="Unassembled WGS sequence"/>
</dbReference>
<dbReference type="InterPro" id="IPR007627">
    <property type="entry name" value="RNA_pol_sigma70_r2"/>
</dbReference>
<reference evidence="8 9" key="1">
    <citation type="submission" date="2018-03" db="EMBL/GenBank/DDBJ databases">
        <title>Draft Genome Sequences of the Obligatory Marine Myxobacteria Enhygromyxa salina SWB005.</title>
        <authorList>
            <person name="Poehlein A."/>
            <person name="Moghaddam J.A."/>
            <person name="Harms H."/>
            <person name="Alanjari M."/>
            <person name="Koenig G.M."/>
            <person name="Daniel R."/>
            <person name="Schaeberle T.F."/>
        </authorList>
    </citation>
    <scope>NUCLEOTIDE SEQUENCE [LARGE SCALE GENOMIC DNA]</scope>
    <source>
        <strain evidence="8 9">SWB005</strain>
    </source>
</reference>
<dbReference type="Gene3D" id="1.10.601.10">
    <property type="entry name" value="RNA Polymerase Primary Sigma Factor"/>
    <property type="match status" value="1"/>
</dbReference>
<dbReference type="SUPFAM" id="SSF88659">
    <property type="entry name" value="Sigma3 and sigma4 domains of RNA polymerase sigma factors"/>
    <property type="match status" value="2"/>
</dbReference>
<dbReference type="InterPro" id="IPR007630">
    <property type="entry name" value="RNA_pol_sigma70_r4"/>
</dbReference>
<dbReference type="InterPro" id="IPR036388">
    <property type="entry name" value="WH-like_DNA-bd_sf"/>
</dbReference>
<organism evidence="8 9">
    <name type="scientific">Enhygromyxa salina</name>
    <dbReference type="NCBI Taxonomy" id="215803"/>
    <lineage>
        <taxon>Bacteria</taxon>
        <taxon>Pseudomonadati</taxon>
        <taxon>Myxococcota</taxon>
        <taxon>Polyangia</taxon>
        <taxon>Nannocystales</taxon>
        <taxon>Nannocystaceae</taxon>
        <taxon>Enhygromyxa</taxon>
    </lineage>
</organism>
<dbReference type="PRINTS" id="PR00046">
    <property type="entry name" value="SIGMA70FCT"/>
</dbReference>
<evidence type="ECO:0000256" key="3">
    <source>
        <dbReference type="ARBA" id="ARBA00023125"/>
    </source>
</evidence>
<feature type="domain" description="RNA polymerase sigma-70" evidence="7">
    <location>
        <begin position="351"/>
        <end position="377"/>
    </location>
</feature>
<dbReference type="PANTHER" id="PTHR30603">
    <property type="entry name" value="RNA POLYMERASE SIGMA FACTOR RPO"/>
    <property type="match status" value="1"/>
</dbReference>
<evidence type="ECO:0000259" key="6">
    <source>
        <dbReference type="PROSITE" id="PS00715"/>
    </source>
</evidence>
<dbReference type="Pfam" id="PF04542">
    <property type="entry name" value="Sigma70_r2"/>
    <property type="match status" value="1"/>
</dbReference>
<dbReference type="GO" id="GO:0016987">
    <property type="term" value="F:sigma factor activity"/>
    <property type="evidence" value="ECO:0007669"/>
    <property type="project" value="UniProtKB-KW"/>
</dbReference>
<keyword evidence="3 5" id="KW-0238">DNA-binding</keyword>
<proteinExistence type="inferred from homology"/>
<dbReference type="InterPro" id="IPR014284">
    <property type="entry name" value="RNA_pol_sigma-70_dom"/>
</dbReference>
<dbReference type="Pfam" id="PF04539">
    <property type="entry name" value="Sigma70_r3"/>
    <property type="match status" value="1"/>
</dbReference>
<protein>
    <recommendedName>
        <fullName evidence="5">RNA polymerase sigma factor</fullName>
    </recommendedName>
</protein>
<dbReference type="Gene3D" id="1.10.10.10">
    <property type="entry name" value="Winged helix-like DNA-binding domain superfamily/Winged helix DNA-binding domain"/>
    <property type="match status" value="2"/>
</dbReference>
<keyword evidence="2 5" id="KW-0731">Sigma factor</keyword>
<evidence type="ECO:0000256" key="4">
    <source>
        <dbReference type="ARBA" id="ARBA00023163"/>
    </source>
</evidence>
<comment type="function">
    <text evidence="5">Sigma factors are initiation factors that promote the attachment of RNA polymerase to specific initiation sites and are then released.</text>
</comment>
<dbReference type="EMBL" id="PVNK01000167">
    <property type="protein sequence ID" value="PRP95672.1"/>
    <property type="molecule type" value="Genomic_DNA"/>
</dbReference>
<dbReference type="GO" id="GO:0006352">
    <property type="term" value="P:DNA-templated transcription initiation"/>
    <property type="evidence" value="ECO:0007669"/>
    <property type="project" value="InterPro"/>
</dbReference>
<dbReference type="AlphaFoldDB" id="A0A2S9XS29"/>
<evidence type="ECO:0000256" key="1">
    <source>
        <dbReference type="ARBA" id="ARBA00023015"/>
    </source>
</evidence>
<accession>A0A2S9XS29</accession>
<feature type="domain" description="RNA polymerase sigma-70" evidence="6">
    <location>
        <begin position="181"/>
        <end position="194"/>
    </location>
</feature>
<sequence>MKSMGACAVFTEHEELSKAIELHQARCAHWAALLHYAPLCPSICALAQARLELDRALELALAELIVAAGQFRQRRSLAEEARFHKLCEEVGAKLVEVDVDRKLARLLTADVERIAKGQREGLVVEIARMPGDSRPFRNYRRGCAQADRRVQRLTERFANANLRLVVSLARRLGRGRLPLEDLIQEGNIGLLKAVERFDHRRGFRFSTFASWWIRHSISRAIYNKSRLVRLPVHVHDALHKITRARRSYRANQGKEPTVEQLAQETGLGPAKIERILELTLGSVTSLDAPGSRGDDRPVVDMLEDEQEPAPGEALEADELHAGLSDVLDGLRPMEADILGRRFGLGGLEPETLREVGERHALSRERIRQLQERALERIRSEFADRELL</sequence>
<dbReference type="InterPro" id="IPR007624">
    <property type="entry name" value="RNA_pol_sigma70_r3"/>
</dbReference>
<keyword evidence="1 5" id="KW-0805">Transcription regulation</keyword>
<dbReference type="PROSITE" id="PS00716">
    <property type="entry name" value="SIGMA70_2"/>
    <property type="match status" value="1"/>
</dbReference>
<name>A0A2S9XS29_9BACT</name>
<evidence type="ECO:0000256" key="5">
    <source>
        <dbReference type="RuleBase" id="RU362124"/>
    </source>
</evidence>
<comment type="similarity">
    <text evidence="5">Belongs to the sigma-70 factor family.</text>
</comment>
<dbReference type="PROSITE" id="PS00715">
    <property type="entry name" value="SIGMA70_1"/>
    <property type="match status" value="1"/>
</dbReference>
<dbReference type="SUPFAM" id="SSF88946">
    <property type="entry name" value="Sigma2 domain of RNA polymerase sigma factors"/>
    <property type="match status" value="1"/>
</dbReference>
<dbReference type="InterPro" id="IPR013324">
    <property type="entry name" value="RNA_pol_sigma_r3/r4-like"/>
</dbReference>
<evidence type="ECO:0000259" key="7">
    <source>
        <dbReference type="PROSITE" id="PS00716"/>
    </source>
</evidence>
<comment type="caution">
    <text evidence="8">The sequence shown here is derived from an EMBL/GenBank/DDBJ whole genome shotgun (WGS) entry which is preliminary data.</text>
</comment>
<dbReference type="InterPro" id="IPR000943">
    <property type="entry name" value="RNA_pol_sigma70"/>
</dbReference>
<dbReference type="GO" id="GO:0003677">
    <property type="term" value="F:DNA binding"/>
    <property type="evidence" value="ECO:0007669"/>
    <property type="project" value="UniProtKB-KW"/>
</dbReference>
<dbReference type="NCBIfam" id="TIGR02937">
    <property type="entry name" value="sigma70-ECF"/>
    <property type="match status" value="1"/>
</dbReference>
<evidence type="ECO:0000313" key="8">
    <source>
        <dbReference type="EMBL" id="PRP95672.1"/>
    </source>
</evidence>
<dbReference type="InterPro" id="IPR013325">
    <property type="entry name" value="RNA_pol_sigma_r2"/>
</dbReference>
<keyword evidence="4 5" id="KW-0804">Transcription</keyword>
<dbReference type="InterPro" id="IPR050239">
    <property type="entry name" value="Sigma-70_RNA_pol_init_factors"/>
</dbReference>
<keyword evidence="9" id="KW-1185">Reference proteome</keyword>
<dbReference type="Pfam" id="PF04545">
    <property type="entry name" value="Sigma70_r4"/>
    <property type="match status" value="1"/>
</dbReference>
<evidence type="ECO:0000313" key="9">
    <source>
        <dbReference type="Proteomes" id="UP000237968"/>
    </source>
</evidence>
<evidence type="ECO:0000256" key="2">
    <source>
        <dbReference type="ARBA" id="ARBA00023082"/>
    </source>
</evidence>
<dbReference type="PANTHER" id="PTHR30603:SF47">
    <property type="entry name" value="RNA POLYMERASE SIGMA FACTOR SIGD, CHLOROPLASTIC"/>
    <property type="match status" value="1"/>
</dbReference>
<gene>
    <name evidence="8" type="primary">sigA_1</name>
    <name evidence="8" type="ORF">ENSA5_38050</name>
</gene>